<sequence>MKIVLHISGHCIEKAVKKRYERLVTELLEKEDSEKEKELELLLEFMKNADFAELRNRGFDGSKEVFVEIRKEGDRFVVEEKSS</sequence>
<proteinExistence type="predicted"/>
<dbReference type="AlphaFoldDB" id="A0A7J3M1N6"/>
<organism evidence="1">
    <name type="scientific">Archaeoglobus fulgidus</name>
    <dbReference type="NCBI Taxonomy" id="2234"/>
    <lineage>
        <taxon>Archaea</taxon>
        <taxon>Methanobacteriati</taxon>
        <taxon>Methanobacteriota</taxon>
        <taxon>Archaeoglobi</taxon>
        <taxon>Archaeoglobales</taxon>
        <taxon>Archaeoglobaceae</taxon>
        <taxon>Archaeoglobus</taxon>
    </lineage>
</organism>
<gene>
    <name evidence="1" type="ORF">ENT52_01005</name>
</gene>
<comment type="caution">
    <text evidence="1">The sequence shown here is derived from an EMBL/GenBank/DDBJ whole genome shotgun (WGS) entry which is preliminary data.</text>
</comment>
<protein>
    <submittedName>
        <fullName evidence="1">Uncharacterized protein</fullName>
    </submittedName>
</protein>
<evidence type="ECO:0000313" key="1">
    <source>
        <dbReference type="EMBL" id="HGT82300.1"/>
    </source>
</evidence>
<dbReference type="EMBL" id="DSYZ01000023">
    <property type="protein sequence ID" value="HGT82300.1"/>
    <property type="molecule type" value="Genomic_DNA"/>
</dbReference>
<accession>A0A7J3M1N6</accession>
<reference evidence="1" key="1">
    <citation type="journal article" date="2020" name="mSystems">
        <title>Genome- and Community-Level Interaction Insights into Carbon Utilization and Element Cycling Functions of Hydrothermarchaeota in Hydrothermal Sediment.</title>
        <authorList>
            <person name="Zhou Z."/>
            <person name="Liu Y."/>
            <person name="Xu W."/>
            <person name="Pan J."/>
            <person name="Luo Z.H."/>
            <person name="Li M."/>
        </authorList>
    </citation>
    <scope>NUCLEOTIDE SEQUENCE [LARGE SCALE GENOMIC DNA]</scope>
    <source>
        <strain evidence="1">SpSt-587</strain>
    </source>
</reference>
<name>A0A7J3M1N6_ARCFL</name>